<name>A0A0S2LWS2_9MICC</name>
<reference evidence="3" key="1">
    <citation type="submission" date="2015-11" db="EMBL/GenBank/DDBJ databases">
        <authorList>
            <person name="Kumar R."/>
            <person name="Singh D."/>
            <person name="Swarnkar M.K."/>
            <person name="Singh A.K."/>
            <person name="Kumar S."/>
        </authorList>
    </citation>
    <scope>NUCLEOTIDE SEQUENCE [LARGE SCALE GENOMIC DNA]</scope>
    <source>
        <strain evidence="3">ERGS4:06</strain>
    </source>
</reference>
<gene>
    <name evidence="2" type="ORF">AS189_04735</name>
</gene>
<evidence type="ECO:0000313" key="3">
    <source>
        <dbReference type="Proteomes" id="UP000059574"/>
    </source>
</evidence>
<evidence type="ECO:0000313" key="2">
    <source>
        <dbReference type="EMBL" id="ALO65925.1"/>
    </source>
</evidence>
<feature type="transmembrane region" description="Helical" evidence="1">
    <location>
        <begin position="100"/>
        <end position="121"/>
    </location>
</feature>
<keyword evidence="1" id="KW-0812">Transmembrane</keyword>
<keyword evidence="1" id="KW-0472">Membrane</keyword>
<dbReference type="AlphaFoldDB" id="A0A0S2LWS2"/>
<evidence type="ECO:0008006" key="4">
    <source>
        <dbReference type="Google" id="ProtNLM"/>
    </source>
</evidence>
<organism evidence="2 3">
    <name type="scientific">Arthrobacter alpinus</name>
    <dbReference type="NCBI Taxonomy" id="656366"/>
    <lineage>
        <taxon>Bacteria</taxon>
        <taxon>Bacillati</taxon>
        <taxon>Actinomycetota</taxon>
        <taxon>Actinomycetes</taxon>
        <taxon>Micrococcales</taxon>
        <taxon>Micrococcaceae</taxon>
        <taxon>Arthrobacter</taxon>
    </lineage>
</organism>
<feature type="transmembrane region" description="Helical" evidence="1">
    <location>
        <begin position="141"/>
        <end position="161"/>
    </location>
</feature>
<feature type="transmembrane region" description="Helical" evidence="1">
    <location>
        <begin position="203"/>
        <end position="221"/>
    </location>
</feature>
<keyword evidence="1" id="KW-1133">Transmembrane helix</keyword>
<evidence type="ECO:0000256" key="1">
    <source>
        <dbReference type="SAM" id="Phobius"/>
    </source>
</evidence>
<protein>
    <recommendedName>
        <fullName evidence="4">Transmembrane protein</fullName>
    </recommendedName>
</protein>
<dbReference type="EMBL" id="CP013200">
    <property type="protein sequence ID" value="ALO65925.1"/>
    <property type="molecule type" value="Genomic_DNA"/>
</dbReference>
<dbReference type="Proteomes" id="UP000059574">
    <property type="component" value="Chromosome"/>
</dbReference>
<accession>A0A0S2LWS2</accession>
<reference evidence="2 3" key="2">
    <citation type="journal article" date="2016" name="J. Biotechnol.">
        <title>Complete genome sequence of Arthrobacter alpinus ERGS4:06, a yellow pigmented bacterium tolerant to cold and radiations isolated from Sikkim Himalaya.</title>
        <authorList>
            <person name="Kumar R."/>
            <person name="Singh D."/>
            <person name="Swarnkar M.K."/>
            <person name="Singh A.K."/>
            <person name="Kumar S."/>
        </authorList>
    </citation>
    <scope>NUCLEOTIDE SEQUENCE [LARGE SCALE GENOMIC DNA]</scope>
    <source>
        <strain evidence="2 3">ERGS4:06</strain>
    </source>
</reference>
<feature type="transmembrane region" description="Helical" evidence="1">
    <location>
        <begin position="29"/>
        <end position="49"/>
    </location>
</feature>
<proteinExistence type="predicted"/>
<sequence>MILFMGRRTVKDPEAVAGGMMVRATRRIAWLYVAACVVGGLSAAVTTVWGDAVTVRLPVEEFWPSLPESVEVQTPLAMVRGGGFTWADVSVSGLAMQTRIMLMVAALAQTVLFAVAGLVIIRMCSSVMNKTLFGSKLVRGVQQVAGVVMLGGMVWQIAQIFGGTMAANEVLGATAWGMSGATIEWTDLHDIIGLPQIAYSWEFNFWPIGIALVLMVLAELFRQGSKVQKDTAGLI</sequence>